<dbReference type="EMBL" id="AYYR01000013">
    <property type="protein sequence ID" value="KRM77217.1"/>
    <property type="molecule type" value="Genomic_DNA"/>
</dbReference>
<dbReference type="Proteomes" id="UP000051845">
    <property type="component" value="Unassembled WGS sequence"/>
</dbReference>
<accession>A0A0R2BDI5</accession>
<evidence type="ECO:0000313" key="2">
    <source>
        <dbReference type="Proteomes" id="UP000051845"/>
    </source>
</evidence>
<sequence length="70" mass="7603">MDDCHCSRPFIIEAKSMIFSVGPMPSSLPAVGYSFELAQLAIMFFCTASNLRHSPTLVTGAYLTPFKTGV</sequence>
<evidence type="ECO:0000313" key="1">
    <source>
        <dbReference type="EMBL" id="KRM77217.1"/>
    </source>
</evidence>
<protein>
    <submittedName>
        <fullName evidence="1">Uncharacterized protein</fullName>
    </submittedName>
</protein>
<organism evidence="1 2">
    <name type="scientific">Secundilactobacillus collinoides DSM 20515 = JCM 1123</name>
    <dbReference type="NCBI Taxonomy" id="1423733"/>
    <lineage>
        <taxon>Bacteria</taxon>
        <taxon>Bacillati</taxon>
        <taxon>Bacillota</taxon>
        <taxon>Bacilli</taxon>
        <taxon>Lactobacillales</taxon>
        <taxon>Lactobacillaceae</taxon>
        <taxon>Secundilactobacillus</taxon>
    </lineage>
</organism>
<gene>
    <name evidence="1" type="ORF">FC82_GL000461</name>
</gene>
<name>A0A0R2BDI5_SECCO</name>
<comment type="caution">
    <text evidence="1">The sequence shown here is derived from an EMBL/GenBank/DDBJ whole genome shotgun (WGS) entry which is preliminary data.</text>
</comment>
<reference evidence="1 2" key="1">
    <citation type="journal article" date="2015" name="Genome Announc.">
        <title>Expanding the biotechnology potential of lactobacilli through comparative genomics of 213 strains and associated genera.</title>
        <authorList>
            <person name="Sun Z."/>
            <person name="Harris H.M."/>
            <person name="McCann A."/>
            <person name="Guo C."/>
            <person name="Argimon S."/>
            <person name="Zhang W."/>
            <person name="Yang X."/>
            <person name="Jeffery I.B."/>
            <person name="Cooney J.C."/>
            <person name="Kagawa T.F."/>
            <person name="Liu W."/>
            <person name="Song Y."/>
            <person name="Salvetti E."/>
            <person name="Wrobel A."/>
            <person name="Rasinkangas P."/>
            <person name="Parkhill J."/>
            <person name="Rea M.C."/>
            <person name="O'Sullivan O."/>
            <person name="Ritari J."/>
            <person name="Douillard F.P."/>
            <person name="Paul Ross R."/>
            <person name="Yang R."/>
            <person name="Briner A.E."/>
            <person name="Felis G.E."/>
            <person name="de Vos W.M."/>
            <person name="Barrangou R."/>
            <person name="Klaenhammer T.R."/>
            <person name="Caufield P.W."/>
            <person name="Cui Y."/>
            <person name="Zhang H."/>
            <person name="O'Toole P.W."/>
        </authorList>
    </citation>
    <scope>NUCLEOTIDE SEQUENCE [LARGE SCALE GENOMIC DNA]</scope>
    <source>
        <strain evidence="1 2">DSM 20515</strain>
    </source>
</reference>
<dbReference type="AlphaFoldDB" id="A0A0R2BDI5"/>
<proteinExistence type="predicted"/>